<evidence type="ECO:0000256" key="4">
    <source>
        <dbReference type="ARBA" id="ARBA00022692"/>
    </source>
</evidence>
<evidence type="ECO:0000256" key="7">
    <source>
        <dbReference type="ARBA" id="ARBA00023136"/>
    </source>
</evidence>
<evidence type="ECO:0000256" key="1">
    <source>
        <dbReference type="ARBA" id="ARBA00004651"/>
    </source>
</evidence>
<evidence type="ECO:0000256" key="11">
    <source>
        <dbReference type="SAM" id="Phobius"/>
    </source>
</evidence>
<evidence type="ECO:0000259" key="12">
    <source>
        <dbReference type="PROSITE" id="PS50262"/>
    </source>
</evidence>
<evidence type="ECO:0000256" key="6">
    <source>
        <dbReference type="ARBA" id="ARBA00023040"/>
    </source>
</evidence>
<feature type="transmembrane region" description="Helical" evidence="11">
    <location>
        <begin position="178"/>
        <end position="197"/>
    </location>
</feature>
<keyword evidence="9" id="KW-0325">Glycoprotein</keyword>
<evidence type="ECO:0000256" key="8">
    <source>
        <dbReference type="ARBA" id="ARBA00023170"/>
    </source>
</evidence>
<dbReference type="PRINTS" id="PR00237">
    <property type="entry name" value="GPCRRHODOPSN"/>
</dbReference>
<keyword evidence="3" id="KW-1003">Cell membrane</keyword>
<keyword evidence="6" id="KW-0297">G-protein coupled receptor</keyword>
<feature type="domain" description="G-protein coupled receptors family 1 profile" evidence="12">
    <location>
        <begin position="43"/>
        <end position="341"/>
    </location>
</feature>
<dbReference type="PROSITE" id="PS50262">
    <property type="entry name" value="G_PROTEIN_RECEP_F1_2"/>
    <property type="match status" value="1"/>
</dbReference>
<dbReference type="Gene3D" id="1.20.1070.10">
    <property type="entry name" value="Rhodopsin 7-helix transmembrane proteins"/>
    <property type="match status" value="1"/>
</dbReference>
<evidence type="ECO:0000313" key="14">
    <source>
        <dbReference type="Proteomes" id="UP001234178"/>
    </source>
</evidence>
<dbReference type="Proteomes" id="UP001234178">
    <property type="component" value="Unassembled WGS sequence"/>
</dbReference>
<evidence type="ECO:0000256" key="10">
    <source>
        <dbReference type="ARBA" id="ARBA00023224"/>
    </source>
</evidence>
<evidence type="ECO:0000256" key="3">
    <source>
        <dbReference type="ARBA" id="ARBA00022475"/>
    </source>
</evidence>
<evidence type="ECO:0000256" key="9">
    <source>
        <dbReference type="ARBA" id="ARBA00023180"/>
    </source>
</evidence>
<gene>
    <name evidence="13" type="ORF">OUZ56_026936</name>
</gene>
<feature type="transmembrane region" description="Helical" evidence="11">
    <location>
        <begin position="93"/>
        <end position="117"/>
    </location>
</feature>
<keyword evidence="4 11" id="KW-0812">Transmembrane</keyword>
<comment type="subcellular location">
    <subcellularLocation>
        <location evidence="1">Cell membrane</location>
        <topology evidence="1">Multi-pass membrane protein</topology>
    </subcellularLocation>
</comment>
<dbReference type="SUPFAM" id="SSF81321">
    <property type="entry name" value="Family A G protein-coupled receptor-like"/>
    <property type="match status" value="1"/>
</dbReference>
<dbReference type="PANTHER" id="PTHR24246">
    <property type="entry name" value="OLFACTORY RECEPTOR AND ADENOSINE RECEPTOR"/>
    <property type="match status" value="1"/>
</dbReference>
<feature type="transmembrane region" description="Helical" evidence="11">
    <location>
        <begin position="138"/>
        <end position="158"/>
    </location>
</feature>
<feature type="transmembrane region" description="Helical" evidence="11">
    <location>
        <begin position="34"/>
        <end position="53"/>
    </location>
</feature>
<sequence length="362" mass="41464">MNYSVVSKNLSSLAILDFPINARPLSIAQQSYRYVIFVVGTLTNLLAAVGIFYSRQLHYPRHVFWVAISLANQFQLLQAILEVISIVGRDPVICQIVVLNAGVFYTIILTFLTLAAFDRYLAIARYEWYKKKVTNKNTIYLLAFGGLVTYVTATSPFWTGFKSIKNCAVNVTHVHCVMIYDLMLGVLCVVLHVMIFVRSREASNQHSNFLQPSIALRFFPAPSTNIISGAEQGVQQPVDQVNPVITRRLDQMTDLDINGTYVNCFSWLDNQKKLNRLEIRAALNMSVNVLPVWLCTFPVTLNAIILYWCIRLEKNCSINFRINPYLNDFFLFHTIYNPLMYMLTSTEFKRALVRIKQKVKCK</sequence>
<name>A0ABQ9ZNA7_9CRUS</name>
<accession>A0ABQ9ZNA7</accession>
<dbReference type="EMBL" id="JAOYFB010000004">
    <property type="protein sequence ID" value="KAK4014413.1"/>
    <property type="molecule type" value="Genomic_DNA"/>
</dbReference>
<dbReference type="InterPro" id="IPR000276">
    <property type="entry name" value="GPCR_Rhodpsn"/>
</dbReference>
<dbReference type="PANTHER" id="PTHR24246:SF27">
    <property type="entry name" value="ADENOSINE RECEPTOR, ISOFORM A"/>
    <property type="match status" value="1"/>
</dbReference>
<keyword evidence="10" id="KW-0807">Transducer</keyword>
<comment type="similarity">
    <text evidence="2">Belongs to the G-protein coupled receptor 1 family.</text>
</comment>
<keyword evidence="8" id="KW-0675">Receptor</keyword>
<evidence type="ECO:0000256" key="2">
    <source>
        <dbReference type="ARBA" id="ARBA00010663"/>
    </source>
</evidence>
<evidence type="ECO:0000256" key="5">
    <source>
        <dbReference type="ARBA" id="ARBA00022989"/>
    </source>
</evidence>
<keyword evidence="7 11" id="KW-0472">Membrane</keyword>
<keyword evidence="5 11" id="KW-1133">Transmembrane helix</keyword>
<evidence type="ECO:0000313" key="13">
    <source>
        <dbReference type="EMBL" id="KAK4014413.1"/>
    </source>
</evidence>
<reference evidence="13 14" key="1">
    <citation type="journal article" date="2023" name="Nucleic Acids Res.">
        <title>The hologenome of Daphnia magna reveals possible DNA methylation and microbiome-mediated evolution of the host genome.</title>
        <authorList>
            <person name="Chaturvedi A."/>
            <person name="Li X."/>
            <person name="Dhandapani V."/>
            <person name="Marshall H."/>
            <person name="Kissane S."/>
            <person name="Cuenca-Cambronero M."/>
            <person name="Asole G."/>
            <person name="Calvet F."/>
            <person name="Ruiz-Romero M."/>
            <person name="Marangio P."/>
            <person name="Guigo R."/>
            <person name="Rago D."/>
            <person name="Mirbahai L."/>
            <person name="Eastwood N."/>
            <person name="Colbourne J.K."/>
            <person name="Zhou J."/>
            <person name="Mallon E."/>
            <person name="Orsini L."/>
        </authorList>
    </citation>
    <scope>NUCLEOTIDE SEQUENCE [LARGE SCALE GENOMIC DNA]</scope>
    <source>
        <strain evidence="13">LRV0_1</strain>
    </source>
</reference>
<proteinExistence type="inferred from homology"/>
<feature type="transmembrane region" description="Helical" evidence="11">
    <location>
        <begin position="281"/>
        <end position="308"/>
    </location>
</feature>
<dbReference type="Pfam" id="PF00001">
    <property type="entry name" value="7tm_1"/>
    <property type="match status" value="1"/>
</dbReference>
<dbReference type="CDD" id="cd00637">
    <property type="entry name" value="7tm_classA_rhodopsin-like"/>
    <property type="match status" value="1"/>
</dbReference>
<comment type="caution">
    <text evidence="13">The sequence shown here is derived from an EMBL/GenBank/DDBJ whole genome shotgun (WGS) entry which is preliminary data.</text>
</comment>
<dbReference type="InterPro" id="IPR017452">
    <property type="entry name" value="GPCR_Rhodpsn_7TM"/>
</dbReference>
<protein>
    <recommendedName>
        <fullName evidence="12">G-protein coupled receptors family 1 profile domain-containing protein</fullName>
    </recommendedName>
</protein>
<organism evidence="13 14">
    <name type="scientific">Daphnia magna</name>
    <dbReference type="NCBI Taxonomy" id="35525"/>
    <lineage>
        <taxon>Eukaryota</taxon>
        <taxon>Metazoa</taxon>
        <taxon>Ecdysozoa</taxon>
        <taxon>Arthropoda</taxon>
        <taxon>Crustacea</taxon>
        <taxon>Branchiopoda</taxon>
        <taxon>Diplostraca</taxon>
        <taxon>Cladocera</taxon>
        <taxon>Anomopoda</taxon>
        <taxon>Daphniidae</taxon>
        <taxon>Daphnia</taxon>
    </lineage>
</organism>
<keyword evidence="14" id="KW-1185">Reference proteome</keyword>